<gene>
    <name evidence="2" type="ORF">K8W16_05575</name>
</gene>
<dbReference type="AlphaFoldDB" id="A0A921AW94"/>
<dbReference type="Proteomes" id="UP000698963">
    <property type="component" value="Unassembled WGS sequence"/>
</dbReference>
<dbReference type="Pfam" id="PF04230">
    <property type="entry name" value="PS_pyruv_trans"/>
    <property type="match status" value="1"/>
</dbReference>
<dbReference type="EMBL" id="DYZA01000106">
    <property type="protein sequence ID" value="HJD97096.1"/>
    <property type="molecule type" value="Genomic_DNA"/>
</dbReference>
<organism evidence="2 3">
    <name type="scientific">Mailhella massiliensis</name>
    <dbReference type="NCBI Taxonomy" id="1903261"/>
    <lineage>
        <taxon>Bacteria</taxon>
        <taxon>Pseudomonadati</taxon>
        <taxon>Thermodesulfobacteriota</taxon>
        <taxon>Desulfovibrionia</taxon>
        <taxon>Desulfovibrionales</taxon>
        <taxon>Desulfovibrionaceae</taxon>
        <taxon>Mailhella</taxon>
    </lineage>
</organism>
<reference evidence="2" key="1">
    <citation type="journal article" date="2021" name="PeerJ">
        <title>Extensive microbial diversity within the chicken gut microbiome revealed by metagenomics and culture.</title>
        <authorList>
            <person name="Gilroy R."/>
            <person name="Ravi A."/>
            <person name="Getino M."/>
            <person name="Pursley I."/>
            <person name="Horton D.L."/>
            <person name="Alikhan N.F."/>
            <person name="Baker D."/>
            <person name="Gharbi K."/>
            <person name="Hall N."/>
            <person name="Watson M."/>
            <person name="Adriaenssens E.M."/>
            <person name="Foster-Nyarko E."/>
            <person name="Jarju S."/>
            <person name="Secka A."/>
            <person name="Antonio M."/>
            <person name="Oren A."/>
            <person name="Chaudhuri R.R."/>
            <person name="La Ragione R."/>
            <person name="Hildebrand F."/>
            <person name="Pallen M.J."/>
        </authorList>
    </citation>
    <scope>NUCLEOTIDE SEQUENCE</scope>
    <source>
        <strain evidence="2">ChiGjej2B2-19336</strain>
    </source>
</reference>
<dbReference type="GO" id="GO:0016740">
    <property type="term" value="F:transferase activity"/>
    <property type="evidence" value="ECO:0007669"/>
    <property type="project" value="UniProtKB-KW"/>
</dbReference>
<keyword evidence="2" id="KW-0808">Transferase</keyword>
<proteinExistence type="predicted"/>
<comment type="caution">
    <text evidence="2">The sequence shown here is derived from an EMBL/GenBank/DDBJ whole genome shotgun (WGS) entry which is preliminary data.</text>
</comment>
<feature type="domain" description="Polysaccharide pyruvyl transferase" evidence="1">
    <location>
        <begin position="85"/>
        <end position="198"/>
    </location>
</feature>
<protein>
    <submittedName>
        <fullName evidence="2">Polysaccharide pyruvyl transferase family protein</fullName>
    </submittedName>
</protein>
<evidence type="ECO:0000313" key="3">
    <source>
        <dbReference type="Proteomes" id="UP000698963"/>
    </source>
</evidence>
<name>A0A921AW94_9BACT</name>
<dbReference type="InterPro" id="IPR007345">
    <property type="entry name" value="Polysacch_pyruvyl_Trfase"/>
</dbReference>
<evidence type="ECO:0000259" key="1">
    <source>
        <dbReference type="Pfam" id="PF04230"/>
    </source>
</evidence>
<accession>A0A921AW94</accession>
<dbReference type="RefSeq" id="WP_304121948.1">
    <property type="nucleotide sequence ID" value="NZ_DYZA01000106.1"/>
</dbReference>
<evidence type="ECO:0000313" key="2">
    <source>
        <dbReference type="EMBL" id="HJD97096.1"/>
    </source>
</evidence>
<sequence>MKENSSIVLYWWRDNNNVGDSLSPYIVERVSGARAVSASIKRPGKLCAVGSIINSRTLRSRSVFWGSGCMHAEVRFYQGRALLPFLPSTPSFRAVRGPLTRETLLRAGYRCPRIYGDPALLLPRFYQPKVRRKRYGLGVICHFSHKNLLHFPEEIKLIDVERDVCDVEAFVDEVCECERIVSSSLHGIIIAHAYGIPARQFTIPDAPLMGSGNRKFEDYYLSVGMPVQPPLFFHSGDRPTVQELSQGDETVDLKIDLDLLLEVFPHELIYA</sequence>
<reference evidence="2" key="2">
    <citation type="submission" date="2021-09" db="EMBL/GenBank/DDBJ databases">
        <authorList>
            <person name="Gilroy R."/>
        </authorList>
    </citation>
    <scope>NUCLEOTIDE SEQUENCE</scope>
    <source>
        <strain evidence="2">ChiGjej2B2-19336</strain>
    </source>
</reference>